<comment type="caution">
    <text evidence="1">The sequence shown here is derived from an EMBL/GenBank/DDBJ whole genome shotgun (WGS) entry which is preliminary data.</text>
</comment>
<keyword evidence="2" id="KW-1185">Reference proteome</keyword>
<sequence length="96" mass="11895">MDQLEKRVRTDWGCLARDFNREYGKFRVSDSEKYHTMKRYKDETAWAFLYRLKWTAERADVHFRKSERRREQHIKRIIKNLTDVSLKSTLPSKMFY</sequence>
<gene>
    <name evidence="1" type="ORF">PHMEG_00015093</name>
</gene>
<reference evidence="2" key="1">
    <citation type="submission" date="2017-03" db="EMBL/GenBank/DDBJ databases">
        <title>Phytopthora megakarya and P. palmivora, two closely related causual agents of cacao black pod achieved similar genome size and gene model numbers by different mechanisms.</title>
        <authorList>
            <person name="Ali S."/>
            <person name="Shao J."/>
            <person name="Larry D.J."/>
            <person name="Kronmiller B."/>
            <person name="Shen D."/>
            <person name="Strem M.D."/>
            <person name="Melnick R.L."/>
            <person name="Guiltinan M.J."/>
            <person name="Tyler B.M."/>
            <person name="Meinhardt L.W."/>
            <person name="Bailey B.A."/>
        </authorList>
    </citation>
    <scope>NUCLEOTIDE SEQUENCE [LARGE SCALE GENOMIC DNA]</scope>
    <source>
        <strain evidence="2">zdho120</strain>
    </source>
</reference>
<evidence type="ECO:0000313" key="2">
    <source>
        <dbReference type="Proteomes" id="UP000198211"/>
    </source>
</evidence>
<name>A0A225W486_9STRA</name>
<organism evidence="1 2">
    <name type="scientific">Phytophthora megakarya</name>
    <dbReference type="NCBI Taxonomy" id="4795"/>
    <lineage>
        <taxon>Eukaryota</taxon>
        <taxon>Sar</taxon>
        <taxon>Stramenopiles</taxon>
        <taxon>Oomycota</taxon>
        <taxon>Peronosporomycetes</taxon>
        <taxon>Peronosporales</taxon>
        <taxon>Peronosporaceae</taxon>
        <taxon>Phytophthora</taxon>
    </lineage>
</organism>
<dbReference type="AlphaFoldDB" id="A0A225W486"/>
<evidence type="ECO:0000313" key="1">
    <source>
        <dbReference type="EMBL" id="OWZ11827.1"/>
    </source>
</evidence>
<proteinExistence type="predicted"/>
<accession>A0A225W486</accession>
<protein>
    <submittedName>
        <fullName evidence="1">Uncharacterized protein</fullName>
    </submittedName>
</protein>
<dbReference type="OrthoDB" id="126782at2759"/>
<dbReference type="Proteomes" id="UP000198211">
    <property type="component" value="Unassembled WGS sequence"/>
</dbReference>
<dbReference type="EMBL" id="NBNE01002016">
    <property type="protein sequence ID" value="OWZ11827.1"/>
    <property type="molecule type" value="Genomic_DNA"/>
</dbReference>